<name>A0A0D9ZSX3_9ORYZ</name>
<feature type="compositionally biased region" description="Gly residues" evidence="1">
    <location>
        <begin position="26"/>
        <end position="35"/>
    </location>
</feature>
<organism evidence="2">
    <name type="scientific">Oryza glumipatula</name>
    <dbReference type="NCBI Taxonomy" id="40148"/>
    <lineage>
        <taxon>Eukaryota</taxon>
        <taxon>Viridiplantae</taxon>
        <taxon>Streptophyta</taxon>
        <taxon>Embryophyta</taxon>
        <taxon>Tracheophyta</taxon>
        <taxon>Spermatophyta</taxon>
        <taxon>Magnoliopsida</taxon>
        <taxon>Liliopsida</taxon>
        <taxon>Poales</taxon>
        <taxon>Poaceae</taxon>
        <taxon>BOP clade</taxon>
        <taxon>Oryzoideae</taxon>
        <taxon>Oryzeae</taxon>
        <taxon>Oryzinae</taxon>
        <taxon>Oryza</taxon>
    </lineage>
</organism>
<reference evidence="2" key="2">
    <citation type="submission" date="2018-05" db="EMBL/GenBank/DDBJ databases">
        <title>OgluRS3 (Oryza glumaepatula Reference Sequence Version 3).</title>
        <authorList>
            <person name="Zhang J."/>
            <person name="Kudrna D."/>
            <person name="Lee S."/>
            <person name="Talag J."/>
            <person name="Welchert J."/>
            <person name="Wing R.A."/>
        </authorList>
    </citation>
    <scope>NUCLEOTIDE SEQUENCE [LARGE SCALE GENOMIC DNA]</scope>
</reference>
<proteinExistence type="predicted"/>
<accession>A0A0D9ZSX3</accession>
<feature type="compositionally biased region" description="Basic and acidic residues" evidence="1">
    <location>
        <begin position="87"/>
        <end position="101"/>
    </location>
</feature>
<protein>
    <submittedName>
        <fullName evidence="2">Uncharacterized protein</fullName>
    </submittedName>
</protein>
<feature type="region of interest" description="Disordered" evidence="1">
    <location>
        <begin position="22"/>
        <end position="107"/>
    </location>
</feature>
<feature type="compositionally biased region" description="Pro residues" evidence="1">
    <location>
        <begin position="39"/>
        <end position="52"/>
    </location>
</feature>
<dbReference type="EnsemblPlants" id="OGLUM04G30820.1">
    <property type="protein sequence ID" value="OGLUM04G30820.1"/>
    <property type="gene ID" value="OGLUM04G30820"/>
</dbReference>
<keyword evidence="3" id="KW-1185">Reference proteome</keyword>
<dbReference type="Proteomes" id="UP000026961">
    <property type="component" value="Chromosome 4"/>
</dbReference>
<dbReference type="AlphaFoldDB" id="A0A0D9ZSX3"/>
<reference evidence="2" key="1">
    <citation type="submission" date="2015-04" db="UniProtKB">
        <authorList>
            <consortium name="EnsemblPlants"/>
        </authorList>
    </citation>
    <scope>IDENTIFICATION</scope>
</reference>
<dbReference type="HOGENOM" id="CLU_1672032_0_0_1"/>
<evidence type="ECO:0000313" key="3">
    <source>
        <dbReference type="Proteomes" id="UP000026961"/>
    </source>
</evidence>
<sequence>MAIFPAGPVPWAGGIFHPRVHRGRGPAFGRGGDGGTFHPRPPSPLPSSPVSPPASSLTSPVPSTALAQGHGGAQGAAAAHRAAGRGGEARQARARRGDGRGRRGCSTQARWRPAIHVSNTPKYSRRFTGERYYSLRVPAGVGSGWDFSPASMVGAGAG</sequence>
<evidence type="ECO:0000313" key="2">
    <source>
        <dbReference type="EnsemblPlants" id="OGLUM04G30820.1"/>
    </source>
</evidence>
<evidence type="ECO:0000256" key="1">
    <source>
        <dbReference type="SAM" id="MobiDB-lite"/>
    </source>
</evidence>
<feature type="compositionally biased region" description="Low complexity" evidence="1">
    <location>
        <begin position="53"/>
        <end position="68"/>
    </location>
</feature>
<dbReference type="Gramene" id="OGLUM04G30820.1">
    <property type="protein sequence ID" value="OGLUM04G30820.1"/>
    <property type="gene ID" value="OGLUM04G30820"/>
</dbReference>